<feature type="compositionally biased region" description="Gly residues" evidence="10">
    <location>
        <begin position="418"/>
        <end position="429"/>
    </location>
</feature>
<reference evidence="14" key="1">
    <citation type="journal article" date="2023" name="Front. Mar. Sci.">
        <title>A new Merluccius polli reference genome to investigate the effects of global change in West African waters.</title>
        <authorList>
            <person name="Mateo J.L."/>
            <person name="Blanco-Fernandez C."/>
            <person name="Garcia-Vazquez E."/>
            <person name="Machado-Schiaffino G."/>
        </authorList>
    </citation>
    <scope>NUCLEOTIDE SEQUENCE</scope>
    <source>
        <strain evidence="14">C29</strain>
        <tissue evidence="14">Fin</tissue>
    </source>
</reference>
<gene>
    <name evidence="14" type="primary">Hfe2</name>
    <name evidence="14" type="ORF">N1851_002008</name>
</gene>
<feature type="domain" description="Repulsive guidance molecule C-terminal" evidence="12">
    <location>
        <begin position="157"/>
        <end position="382"/>
    </location>
</feature>
<evidence type="ECO:0000313" key="14">
    <source>
        <dbReference type="EMBL" id="KAK0155608.1"/>
    </source>
</evidence>
<comment type="subcellular location">
    <subcellularLocation>
        <location evidence="1">Cell membrane</location>
        <topology evidence="1">Lipid-anchor</topology>
        <topology evidence="1">GPI-anchor</topology>
    </subcellularLocation>
</comment>
<dbReference type="GO" id="GO:0030509">
    <property type="term" value="P:BMP signaling pathway"/>
    <property type="evidence" value="ECO:0007669"/>
    <property type="project" value="TreeGrafter"/>
</dbReference>
<evidence type="ECO:0000256" key="5">
    <source>
        <dbReference type="ARBA" id="ARBA00022729"/>
    </source>
</evidence>
<evidence type="ECO:0000313" key="15">
    <source>
        <dbReference type="Proteomes" id="UP001174136"/>
    </source>
</evidence>
<dbReference type="AlphaFoldDB" id="A0AA47NAT3"/>
<feature type="domain" description="Repulsive guidance molecule N-terminal" evidence="13">
    <location>
        <begin position="37"/>
        <end position="115"/>
    </location>
</feature>
<keyword evidence="9" id="KW-0449">Lipoprotein</keyword>
<feature type="chain" id="PRO_5041287672" evidence="11">
    <location>
        <begin position="32"/>
        <end position="429"/>
    </location>
</feature>
<accession>A0AA47NAT3</accession>
<dbReference type="InterPro" id="IPR009496">
    <property type="entry name" value="RGM_C"/>
</dbReference>
<comment type="similarity">
    <text evidence="2">Belongs to the repulsive guidance molecule (RGM) family.</text>
</comment>
<comment type="caution">
    <text evidence="14">The sequence shown here is derived from an EMBL/GenBank/DDBJ whole genome shotgun (WGS) entry which is preliminary data.</text>
</comment>
<keyword evidence="4" id="KW-0336">GPI-anchor</keyword>
<evidence type="ECO:0000259" key="12">
    <source>
        <dbReference type="Pfam" id="PF06534"/>
    </source>
</evidence>
<dbReference type="InterPro" id="IPR010536">
    <property type="entry name" value="RGM_N"/>
</dbReference>
<evidence type="ECO:0000256" key="1">
    <source>
        <dbReference type="ARBA" id="ARBA00004609"/>
    </source>
</evidence>
<evidence type="ECO:0000256" key="9">
    <source>
        <dbReference type="ARBA" id="ARBA00023288"/>
    </source>
</evidence>
<dbReference type="InterPro" id="IPR040287">
    <property type="entry name" value="RGM"/>
</dbReference>
<keyword evidence="8" id="KW-0325">Glycoprotein</keyword>
<dbReference type="PANTHER" id="PTHR31428:SF3">
    <property type="entry name" value="HEMOJUVELIN"/>
    <property type="match status" value="1"/>
</dbReference>
<evidence type="ECO:0000256" key="7">
    <source>
        <dbReference type="ARBA" id="ARBA00023136"/>
    </source>
</evidence>
<evidence type="ECO:0000256" key="3">
    <source>
        <dbReference type="ARBA" id="ARBA00022475"/>
    </source>
</evidence>
<keyword evidence="6" id="KW-0068">Autocatalytic cleavage</keyword>
<dbReference type="Gene3D" id="3.40.1000.10">
    <property type="entry name" value="Mog1/PsbP, alpha/beta/alpha sandwich"/>
    <property type="match status" value="1"/>
</dbReference>
<dbReference type="GO" id="GO:0015026">
    <property type="term" value="F:coreceptor activity"/>
    <property type="evidence" value="ECO:0007669"/>
    <property type="project" value="TreeGrafter"/>
</dbReference>
<evidence type="ECO:0000256" key="10">
    <source>
        <dbReference type="SAM" id="MobiDB-lite"/>
    </source>
</evidence>
<protein>
    <submittedName>
        <fullName evidence="14">Hemojuvelin</fullName>
    </submittedName>
</protein>
<evidence type="ECO:0000256" key="6">
    <source>
        <dbReference type="ARBA" id="ARBA00022813"/>
    </source>
</evidence>
<evidence type="ECO:0000259" key="13">
    <source>
        <dbReference type="Pfam" id="PF06535"/>
    </source>
</evidence>
<feature type="region of interest" description="Disordered" evidence="10">
    <location>
        <begin position="408"/>
        <end position="429"/>
    </location>
</feature>
<dbReference type="Pfam" id="PF06535">
    <property type="entry name" value="RGM_N"/>
    <property type="match status" value="1"/>
</dbReference>
<evidence type="ECO:0000256" key="11">
    <source>
        <dbReference type="SAM" id="SignalP"/>
    </source>
</evidence>
<keyword evidence="7" id="KW-0472">Membrane</keyword>
<feature type="signal peptide" evidence="11">
    <location>
        <begin position="1"/>
        <end position="31"/>
    </location>
</feature>
<dbReference type="EMBL" id="JAOPHQ010000268">
    <property type="protein sequence ID" value="KAK0155608.1"/>
    <property type="molecule type" value="Genomic_DNA"/>
</dbReference>
<dbReference type="Pfam" id="PF06534">
    <property type="entry name" value="RGM_C"/>
    <property type="match status" value="1"/>
</dbReference>
<organism evidence="14 15">
    <name type="scientific">Merluccius polli</name>
    <name type="common">Benguela hake</name>
    <name type="synonym">Merluccius cadenati</name>
    <dbReference type="NCBI Taxonomy" id="89951"/>
    <lineage>
        <taxon>Eukaryota</taxon>
        <taxon>Metazoa</taxon>
        <taxon>Chordata</taxon>
        <taxon>Craniata</taxon>
        <taxon>Vertebrata</taxon>
        <taxon>Euteleostomi</taxon>
        <taxon>Actinopterygii</taxon>
        <taxon>Neopterygii</taxon>
        <taxon>Teleostei</taxon>
        <taxon>Neoteleostei</taxon>
        <taxon>Acanthomorphata</taxon>
        <taxon>Zeiogadaria</taxon>
        <taxon>Gadariae</taxon>
        <taxon>Gadiformes</taxon>
        <taxon>Gadoidei</taxon>
        <taxon>Merlucciidae</taxon>
        <taxon>Merluccius</taxon>
    </lineage>
</organism>
<keyword evidence="15" id="KW-1185">Reference proteome</keyword>
<dbReference type="GO" id="GO:0098552">
    <property type="term" value="C:side of membrane"/>
    <property type="evidence" value="ECO:0007669"/>
    <property type="project" value="UniProtKB-KW"/>
</dbReference>
<dbReference type="GO" id="GO:0005886">
    <property type="term" value="C:plasma membrane"/>
    <property type="evidence" value="ECO:0007669"/>
    <property type="project" value="UniProtKB-SubCell"/>
</dbReference>
<evidence type="ECO:0000256" key="2">
    <source>
        <dbReference type="ARBA" id="ARBA00005321"/>
    </source>
</evidence>
<keyword evidence="5 11" id="KW-0732">Signal</keyword>
<name>A0AA47NAT3_MERPO</name>
<keyword evidence="3" id="KW-1003">Cell membrane</keyword>
<evidence type="ECO:0000256" key="4">
    <source>
        <dbReference type="ARBA" id="ARBA00022622"/>
    </source>
</evidence>
<dbReference type="Proteomes" id="UP001174136">
    <property type="component" value="Unassembled WGS sequence"/>
</dbReference>
<dbReference type="PANTHER" id="PTHR31428">
    <property type="entry name" value="RGM DOMAIN FAMILY MEMBER DRAG-1"/>
    <property type="match status" value="1"/>
</dbReference>
<sequence length="429" mass="44577">MGTLAPAPHHTWLPRKPCVALALLLVQLCCAEVAASCNILRCNSDFVAATLDLGSSSNSGGGAGLSREAVNVGYCGALRSYATCTKRTARSCRGDLTYHSAVQGIEDLLVQHDCPRAGPTVQPRPLPRPLPQAPAPSGDACVYEKGFLVRGGRPPRYVHCGVFGDPHVRTFGDDFQTCAVRGAWPCDRQRVPVTSTPVRGGAAGRSTALTKVTVIFKSWRQCTDQFLYQAELDNVPAAFADGSVSGGGERRGRHSLLISSTDPGRHASIHATHISTLLVVRQSGRSLGLSVRTPQAIAEAFAPEQDLQLCVWGCPPSQRLAPPPVTAATAGRTAAAAALAHCSALLPVRDVYQQACVSDLLATGDLNASQAAVAALADARGMLGGEARLHLLPPPTTAATPAARRVLPASGRSSGPAGDSGSGRPGCVL</sequence>
<evidence type="ECO:0000256" key="8">
    <source>
        <dbReference type="ARBA" id="ARBA00023180"/>
    </source>
</evidence>
<proteinExistence type="inferred from homology"/>